<comment type="similarity">
    <text evidence="1 6">Belongs to the glycosyl hydrolase 37 family.</text>
</comment>
<reference evidence="7" key="1">
    <citation type="submission" date="2023-10" db="EMBL/GenBank/DDBJ databases">
        <title>Genome assembly of Pristionchus species.</title>
        <authorList>
            <person name="Yoshida K."/>
            <person name="Sommer R.J."/>
        </authorList>
    </citation>
    <scope>NUCLEOTIDE SEQUENCE</scope>
    <source>
        <strain evidence="7">RS5133</strain>
    </source>
</reference>
<evidence type="ECO:0000313" key="7">
    <source>
        <dbReference type="EMBL" id="GMT31899.1"/>
    </source>
</evidence>
<dbReference type="PANTHER" id="PTHR23403">
    <property type="entry name" value="TREHALASE"/>
    <property type="match status" value="1"/>
</dbReference>
<evidence type="ECO:0000256" key="3">
    <source>
        <dbReference type="ARBA" id="ARBA00019905"/>
    </source>
</evidence>
<dbReference type="PANTHER" id="PTHR23403:SF24">
    <property type="entry name" value="TREHALASE"/>
    <property type="match status" value="1"/>
</dbReference>
<evidence type="ECO:0000256" key="4">
    <source>
        <dbReference type="ARBA" id="ARBA00022801"/>
    </source>
</evidence>
<name>A0AAV5WQ64_9BILA</name>
<keyword evidence="5 6" id="KW-0326">Glycosidase</keyword>
<dbReference type="EMBL" id="BTSY01000006">
    <property type="protein sequence ID" value="GMT31899.1"/>
    <property type="molecule type" value="Genomic_DNA"/>
</dbReference>
<dbReference type="PROSITE" id="PS00928">
    <property type="entry name" value="TREHALASE_2"/>
    <property type="match status" value="1"/>
</dbReference>
<evidence type="ECO:0000256" key="2">
    <source>
        <dbReference type="ARBA" id="ARBA00012757"/>
    </source>
</evidence>
<evidence type="ECO:0000256" key="1">
    <source>
        <dbReference type="ARBA" id="ARBA00005615"/>
    </source>
</evidence>
<dbReference type="GO" id="GO:0005993">
    <property type="term" value="P:trehalose catabolic process"/>
    <property type="evidence" value="ECO:0007669"/>
    <property type="project" value="TreeGrafter"/>
</dbReference>
<dbReference type="Pfam" id="PF01204">
    <property type="entry name" value="Trehalase"/>
    <property type="match status" value="1"/>
</dbReference>
<dbReference type="InterPro" id="IPR012341">
    <property type="entry name" value="6hp_glycosidase-like_sf"/>
</dbReference>
<evidence type="ECO:0000256" key="6">
    <source>
        <dbReference type="RuleBase" id="RU361180"/>
    </source>
</evidence>
<keyword evidence="8" id="KW-1185">Reference proteome</keyword>
<dbReference type="Proteomes" id="UP001432322">
    <property type="component" value="Unassembled WGS sequence"/>
</dbReference>
<comment type="caution">
    <text evidence="7">The sequence shown here is derived from an EMBL/GenBank/DDBJ whole genome shotgun (WGS) entry which is preliminary data.</text>
</comment>
<keyword evidence="4 6" id="KW-0378">Hydrolase</keyword>
<dbReference type="InterPro" id="IPR018232">
    <property type="entry name" value="Glyco_hydro_37_CS"/>
</dbReference>
<dbReference type="PRINTS" id="PR00744">
    <property type="entry name" value="GLHYDRLASE37"/>
</dbReference>
<comment type="catalytic activity">
    <reaction evidence="6">
        <text>alpha,alpha-trehalose + H2O = alpha-D-glucose + beta-D-glucose</text>
        <dbReference type="Rhea" id="RHEA:32675"/>
        <dbReference type="ChEBI" id="CHEBI:15377"/>
        <dbReference type="ChEBI" id="CHEBI:15903"/>
        <dbReference type="ChEBI" id="CHEBI:16551"/>
        <dbReference type="ChEBI" id="CHEBI:17925"/>
        <dbReference type="EC" id="3.2.1.28"/>
    </reaction>
</comment>
<evidence type="ECO:0000256" key="5">
    <source>
        <dbReference type="ARBA" id="ARBA00023295"/>
    </source>
</evidence>
<proteinExistence type="inferred from homology"/>
<dbReference type="InterPro" id="IPR008928">
    <property type="entry name" value="6-hairpin_glycosidase_sf"/>
</dbReference>
<dbReference type="Gene3D" id="1.50.10.10">
    <property type="match status" value="1"/>
</dbReference>
<gene>
    <name evidence="7" type="ORF">PFISCL1PPCAC_23196</name>
</gene>
<evidence type="ECO:0000313" key="8">
    <source>
        <dbReference type="Proteomes" id="UP001432322"/>
    </source>
</evidence>
<organism evidence="7 8">
    <name type="scientific">Pristionchus fissidentatus</name>
    <dbReference type="NCBI Taxonomy" id="1538716"/>
    <lineage>
        <taxon>Eukaryota</taxon>
        <taxon>Metazoa</taxon>
        <taxon>Ecdysozoa</taxon>
        <taxon>Nematoda</taxon>
        <taxon>Chromadorea</taxon>
        <taxon>Rhabditida</taxon>
        <taxon>Rhabditina</taxon>
        <taxon>Diplogasteromorpha</taxon>
        <taxon>Diplogasteroidea</taxon>
        <taxon>Neodiplogasteridae</taxon>
        <taxon>Pristionchus</taxon>
    </lineage>
</organism>
<dbReference type="InterPro" id="IPR001661">
    <property type="entry name" value="Glyco_hydro_37"/>
</dbReference>
<dbReference type="SUPFAM" id="SSF48208">
    <property type="entry name" value="Six-hairpin glycosidases"/>
    <property type="match status" value="1"/>
</dbReference>
<dbReference type="GO" id="GO:0004555">
    <property type="term" value="F:alpha,alpha-trehalase activity"/>
    <property type="evidence" value="ECO:0007669"/>
    <property type="project" value="UniProtKB-EC"/>
</dbReference>
<dbReference type="AlphaFoldDB" id="A0AAV5WQ64"/>
<dbReference type="EC" id="3.2.1.28" evidence="2 6"/>
<protein>
    <recommendedName>
        <fullName evidence="3 6">Trehalase</fullName>
        <ecNumber evidence="2 6">3.2.1.28</ecNumber>
    </recommendedName>
    <alternativeName>
        <fullName evidence="6">Alpha-trehalose glucohydrolase</fullName>
    </alternativeName>
</protein>
<sequence length="574" mass="66116">MSIGRWAGFRCFSSAAWLRKGHIPLSASHQMEPEQLDPHHHTRSIFCHGSLLHAVQTANLFHDSKHFVDMPLTHDPDVVLNRWNKLSENGQIDADTLAAFVSEYFDPPGSELECVYPLDYTDKVDSFLSFKSPFKEWAQQIHSKWPVLTRKIKEEVLDRTNRCTLIPLPYPFVVPGGRFRELYYWDSFFTIKGLLASKMYSTARGMILNMKSLIDRFGFIPNGNRVYYLNRSQPPLLTWCVHSYFQSTGDAEFARELLPTLLKELHFFDAYRSIVVDGSTVPLYRFKVDAQGPRPESYREDMHTASNVPEDDRCRLYGDIAAAAESGRDFSSRWASPSQSFQLHNTRTQDFIPVDLNAIICMNLRLIADMYKALDEGENAGQYEIRWQEMKKEMHRLFWSESEGMWFDYDLQSGKRSHRFYDSHLLPLYAECTHEGFQVSRVIDYLTRHSLLGEPGGIPSSTVPSGEQWDFPNAWAPIMWLIIQGLRKSGATDLSEKLAEKWLTRNMNEWRRSGGKMLEKYDVTSLCGRAKATGGEYEVQEGFGWTNGVVLDLLVTYPHLEPTNEKCPCCEMLN</sequence>
<accession>A0AAV5WQ64</accession>